<dbReference type="EMBL" id="JACXSI010000008">
    <property type="protein sequence ID" value="MBD3107600.1"/>
    <property type="molecule type" value="Genomic_DNA"/>
</dbReference>
<dbReference type="InterPro" id="IPR020277">
    <property type="entry name" value="DUF2624"/>
</dbReference>
<reference evidence="1" key="1">
    <citation type="submission" date="2020-09" db="EMBL/GenBank/DDBJ databases">
        <title>Bacillus faecalis sp. nov., a moderately halophilic bacterium isolated from cow faeces.</title>
        <authorList>
            <person name="Jiang L."/>
            <person name="Lee J."/>
        </authorList>
    </citation>
    <scope>NUCLEOTIDE SEQUENCE</scope>
    <source>
        <strain evidence="1">AGMB 02131</strain>
    </source>
</reference>
<dbReference type="Proteomes" id="UP000602076">
    <property type="component" value="Unassembled WGS sequence"/>
</dbReference>
<dbReference type="Pfam" id="PF11116">
    <property type="entry name" value="DUF2624"/>
    <property type="match status" value="1"/>
</dbReference>
<accession>A0A927H9H3</accession>
<sequence length="85" mass="9692">MKFLENLVNMKLNNIRRGELLQLAKQNGIALSTAEADQIAMELNGKNYNLFNDSHRNMILNKISGIVGNERAKQIEYVFLKLTGR</sequence>
<comment type="caution">
    <text evidence="1">The sequence shown here is derived from an EMBL/GenBank/DDBJ whole genome shotgun (WGS) entry which is preliminary data.</text>
</comment>
<evidence type="ECO:0000313" key="2">
    <source>
        <dbReference type="Proteomes" id="UP000602076"/>
    </source>
</evidence>
<proteinExistence type="predicted"/>
<organism evidence="1 2">
    <name type="scientific">Peribacillus faecalis</name>
    <dbReference type="NCBI Taxonomy" id="2772559"/>
    <lineage>
        <taxon>Bacteria</taxon>
        <taxon>Bacillati</taxon>
        <taxon>Bacillota</taxon>
        <taxon>Bacilli</taxon>
        <taxon>Bacillales</taxon>
        <taxon>Bacillaceae</taxon>
        <taxon>Peribacillus</taxon>
    </lineage>
</organism>
<gene>
    <name evidence="1" type="ORF">IEO70_04405</name>
</gene>
<evidence type="ECO:0000313" key="1">
    <source>
        <dbReference type="EMBL" id="MBD3107600.1"/>
    </source>
</evidence>
<name>A0A927H9H3_9BACI</name>
<dbReference type="RefSeq" id="WP_190997147.1">
    <property type="nucleotide sequence ID" value="NZ_JACXSI010000008.1"/>
</dbReference>
<keyword evidence="2" id="KW-1185">Reference proteome</keyword>
<dbReference type="AlphaFoldDB" id="A0A927H9H3"/>
<protein>
    <submittedName>
        <fullName evidence="1">DUF2624 domain-containing protein</fullName>
    </submittedName>
</protein>